<evidence type="ECO:0000256" key="1">
    <source>
        <dbReference type="ARBA" id="ARBA00004377"/>
    </source>
</evidence>
<evidence type="ECO:0000256" key="4">
    <source>
        <dbReference type="ARBA" id="ARBA00022475"/>
    </source>
</evidence>
<feature type="domain" description="AprE-like beta-barrel" evidence="12">
    <location>
        <begin position="322"/>
        <end position="411"/>
    </location>
</feature>
<dbReference type="InterPro" id="IPR050739">
    <property type="entry name" value="MFP"/>
</dbReference>
<keyword evidence="8" id="KW-0472">Membrane</keyword>
<keyword evidence="14" id="KW-1185">Reference proteome</keyword>
<evidence type="ECO:0000313" key="14">
    <source>
        <dbReference type="Proteomes" id="UP000285908"/>
    </source>
</evidence>
<feature type="domain" description="AprE-like long alpha-helical hairpin" evidence="11">
    <location>
        <begin position="90"/>
        <end position="279"/>
    </location>
</feature>
<protein>
    <recommendedName>
        <fullName evidence="9">Membrane fusion protein (MFP) family protein</fullName>
    </recommendedName>
</protein>
<dbReference type="PRINTS" id="PR01490">
    <property type="entry name" value="RTXTOXIND"/>
</dbReference>
<dbReference type="InterPro" id="IPR010129">
    <property type="entry name" value="T1SS_HlyD"/>
</dbReference>
<comment type="caution">
    <text evidence="13">The sequence shown here is derived from an EMBL/GenBank/DDBJ whole genome shotgun (WGS) entry which is preliminary data.</text>
</comment>
<comment type="subcellular location">
    <subcellularLocation>
        <location evidence="1 9">Cell inner membrane</location>
        <topology evidence="1 9">Single-pass membrane protein</topology>
    </subcellularLocation>
</comment>
<dbReference type="InterPro" id="IPR058781">
    <property type="entry name" value="HH_AprE-like"/>
</dbReference>
<dbReference type="GO" id="GO:0015031">
    <property type="term" value="P:protein transport"/>
    <property type="evidence" value="ECO:0007669"/>
    <property type="project" value="InterPro"/>
</dbReference>
<dbReference type="Gene3D" id="2.40.50.100">
    <property type="match status" value="1"/>
</dbReference>
<dbReference type="Proteomes" id="UP000285908">
    <property type="component" value="Unassembled WGS sequence"/>
</dbReference>
<organism evidence="13 14">
    <name type="scientific">Mesobaculum littorinae</name>
    <dbReference type="NCBI Taxonomy" id="2486419"/>
    <lineage>
        <taxon>Bacteria</taxon>
        <taxon>Pseudomonadati</taxon>
        <taxon>Pseudomonadota</taxon>
        <taxon>Alphaproteobacteria</taxon>
        <taxon>Rhodobacterales</taxon>
        <taxon>Roseobacteraceae</taxon>
        <taxon>Mesobaculum</taxon>
    </lineage>
</organism>
<dbReference type="OrthoDB" id="9810980at2"/>
<evidence type="ECO:0000259" key="11">
    <source>
        <dbReference type="Pfam" id="PF25994"/>
    </source>
</evidence>
<keyword evidence="4 9" id="KW-1003">Cell membrane</keyword>
<feature type="coiled-coil region" evidence="10">
    <location>
        <begin position="144"/>
        <end position="185"/>
    </location>
</feature>
<evidence type="ECO:0000256" key="10">
    <source>
        <dbReference type="SAM" id="Coils"/>
    </source>
</evidence>
<comment type="similarity">
    <text evidence="2 9">Belongs to the membrane fusion protein (MFP) (TC 8.A.1) family.</text>
</comment>
<evidence type="ECO:0000256" key="9">
    <source>
        <dbReference type="RuleBase" id="RU365093"/>
    </source>
</evidence>
<sequence length="435" mass="48394">MTPPQTRWGARWPVMIGLVALVLLVGGFGTWAATTTISGAVIAGGQIEVESNRQVVQHPDGGVVDEILVTEGQRVEAGEVLIRLDSTLLRSELNTVESQLYELMARRARLEAERDEAAFVTFPDALVEAAQDSAIAAELMQGQERLFEARNESIAREVETLERQSQQIEDQIEGIEAQQTALQSQLSLISQELESQQSLFDRGLAQASRVLSLQRESARLSGTVGELTANAAQARERISGIEIETLKLGTNRREAAITQTRDLQYRELELTERRNSLRERLSRLDITAPVDGVVYDLQVFAERSVIRPADPVLYLVPQDRPLVISARILPIHIDQVSVGQQVTLRFSAFSARTTPELFGHVTRLSADAFTDERTQQSYYRAEIRLDEGEIAKLPGQLALIPGMPVDAFIRTDDRTPMAFLVQPLSDYFSRAFREG</sequence>
<dbReference type="AlphaFoldDB" id="A0A438AGL5"/>
<evidence type="ECO:0000256" key="2">
    <source>
        <dbReference type="ARBA" id="ARBA00009477"/>
    </source>
</evidence>
<dbReference type="Pfam" id="PF26002">
    <property type="entry name" value="Beta-barrel_AprE"/>
    <property type="match status" value="1"/>
</dbReference>
<evidence type="ECO:0000256" key="7">
    <source>
        <dbReference type="ARBA" id="ARBA00022989"/>
    </source>
</evidence>
<dbReference type="Gene3D" id="2.40.30.170">
    <property type="match status" value="1"/>
</dbReference>
<proteinExistence type="inferred from homology"/>
<dbReference type="PANTHER" id="PTHR30386:SF17">
    <property type="entry name" value="ALKALINE PROTEASE SECRETION PROTEIN APRE"/>
    <property type="match status" value="1"/>
</dbReference>
<evidence type="ECO:0000256" key="6">
    <source>
        <dbReference type="ARBA" id="ARBA00022692"/>
    </source>
</evidence>
<dbReference type="EMBL" id="RQXX01000003">
    <property type="protein sequence ID" value="RVV97846.1"/>
    <property type="molecule type" value="Genomic_DNA"/>
</dbReference>
<gene>
    <name evidence="13" type="ORF">EKE94_10205</name>
</gene>
<evidence type="ECO:0000256" key="8">
    <source>
        <dbReference type="ARBA" id="ARBA00023136"/>
    </source>
</evidence>
<keyword evidence="7" id="KW-1133">Transmembrane helix</keyword>
<dbReference type="SUPFAM" id="SSF111369">
    <property type="entry name" value="HlyD-like secretion proteins"/>
    <property type="match status" value="1"/>
</dbReference>
<dbReference type="GO" id="GO:0005886">
    <property type="term" value="C:plasma membrane"/>
    <property type="evidence" value="ECO:0007669"/>
    <property type="project" value="UniProtKB-SubCell"/>
</dbReference>
<dbReference type="PANTHER" id="PTHR30386">
    <property type="entry name" value="MEMBRANE FUSION SUBUNIT OF EMRAB-TOLC MULTIDRUG EFFLUX PUMP"/>
    <property type="match status" value="1"/>
</dbReference>
<dbReference type="InterPro" id="IPR058982">
    <property type="entry name" value="Beta-barrel_AprE"/>
</dbReference>
<keyword evidence="5 9" id="KW-0997">Cell inner membrane</keyword>
<evidence type="ECO:0000313" key="13">
    <source>
        <dbReference type="EMBL" id="RVV97846.1"/>
    </source>
</evidence>
<dbReference type="Pfam" id="PF25994">
    <property type="entry name" value="HH_AprE"/>
    <property type="match status" value="1"/>
</dbReference>
<accession>A0A438AGL5</accession>
<evidence type="ECO:0000259" key="12">
    <source>
        <dbReference type="Pfam" id="PF26002"/>
    </source>
</evidence>
<name>A0A438AGL5_9RHOB</name>
<keyword evidence="10" id="KW-0175">Coiled coil</keyword>
<evidence type="ECO:0000256" key="3">
    <source>
        <dbReference type="ARBA" id="ARBA00022448"/>
    </source>
</evidence>
<reference evidence="13 14" key="1">
    <citation type="submission" date="2018-11" db="EMBL/GenBank/DDBJ databases">
        <title>Mesobaculum littorinae gen. nov., sp. nov., isolated from Littorina scabra that represents a novel genus of the order Rhodobacteraceae.</title>
        <authorList>
            <person name="Li F."/>
        </authorList>
    </citation>
    <scope>NUCLEOTIDE SEQUENCE [LARGE SCALE GENOMIC DNA]</scope>
    <source>
        <strain evidence="13 14">M0103</strain>
    </source>
</reference>
<keyword evidence="6" id="KW-0812">Transmembrane</keyword>
<evidence type="ECO:0000256" key="5">
    <source>
        <dbReference type="ARBA" id="ARBA00022519"/>
    </source>
</evidence>
<keyword evidence="3 9" id="KW-0813">Transport</keyword>
<dbReference type="NCBIfam" id="TIGR01843">
    <property type="entry name" value="type_I_hlyD"/>
    <property type="match status" value="1"/>
</dbReference>